<organism evidence="2 3">
    <name type="scientific">Tagetes erecta</name>
    <name type="common">African marigold</name>
    <dbReference type="NCBI Taxonomy" id="13708"/>
    <lineage>
        <taxon>Eukaryota</taxon>
        <taxon>Viridiplantae</taxon>
        <taxon>Streptophyta</taxon>
        <taxon>Embryophyta</taxon>
        <taxon>Tracheophyta</taxon>
        <taxon>Spermatophyta</taxon>
        <taxon>Magnoliopsida</taxon>
        <taxon>eudicotyledons</taxon>
        <taxon>Gunneridae</taxon>
        <taxon>Pentapetalae</taxon>
        <taxon>asterids</taxon>
        <taxon>campanulids</taxon>
        <taxon>Asterales</taxon>
        <taxon>Asteraceae</taxon>
        <taxon>Asteroideae</taxon>
        <taxon>Heliantheae alliance</taxon>
        <taxon>Tageteae</taxon>
        <taxon>Tagetes</taxon>
    </lineage>
</organism>
<keyword evidence="1" id="KW-0732">Signal</keyword>
<evidence type="ECO:0000313" key="2">
    <source>
        <dbReference type="EMBL" id="KAK1428520.1"/>
    </source>
</evidence>
<comment type="caution">
    <text evidence="2">The sequence shown here is derived from an EMBL/GenBank/DDBJ whole genome shotgun (WGS) entry which is preliminary data.</text>
</comment>
<sequence length="73" mass="8028">MAGNVIRVLILLLCLLLTEGYNLQCHSRCFGVNSQSTKTTGVLKATNSGRRQTPPSFVQTSDVNSLPIYIFQL</sequence>
<accession>A0AAD8NU97</accession>
<name>A0AAD8NU97_TARER</name>
<evidence type="ECO:0000256" key="1">
    <source>
        <dbReference type="SAM" id="SignalP"/>
    </source>
</evidence>
<protein>
    <submittedName>
        <fullName evidence="2">Uncharacterized protein</fullName>
    </submittedName>
</protein>
<dbReference type="Proteomes" id="UP001229421">
    <property type="component" value="Unassembled WGS sequence"/>
</dbReference>
<proteinExistence type="predicted"/>
<dbReference type="AlphaFoldDB" id="A0AAD8NU97"/>
<keyword evidence="3" id="KW-1185">Reference proteome</keyword>
<feature type="signal peptide" evidence="1">
    <location>
        <begin position="1"/>
        <end position="20"/>
    </location>
</feature>
<reference evidence="2" key="1">
    <citation type="journal article" date="2023" name="bioRxiv">
        <title>Improved chromosome-level genome assembly for marigold (Tagetes erecta).</title>
        <authorList>
            <person name="Jiang F."/>
            <person name="Yuan L."/>
            <person name="Wang S."/>
            <person name="Wang H."/>
            <person name="Xu D."/>
            <person name="Wang A."/>
            <person name="Fan W."/>
        </authorList>
    </citation>
    <scope>NUCLEOTIDE SEQUENCE</scope>
    <source>
        <strain evidence="2">WSJ</strain>
        <tissue evidence="2">Leaf</tissue>
    </source>
</reference>
<evidence type="ECO:0000313" key="3">
    <source>
        <dbReference type="Proteomes" id="UP001229421"/>
    </source>
</evidence>
<feature type="chain" id="PRO_5041977080" evidence="1">
    <location>
        <begin position="21"/>
        <end position="73"/>
    </location>
</feature>
<dbReference type="EMBL" id="JAUHHV010000004">
    <property type="protein sequence ID" value="KAK1428520.1"/>
    <property type="molecule type" value="Genomic_DNA"/>
</dbReference>
<gene>
    <name evidence="2" type="ORF">QVD17_17355</name>
</gene>